<keyword evidence="2" id="KW-1185">Reference proteome</keyword>
<evidence type="ECO:0000313" key="1">
    <source>
        <dbReference type="EMBL" id="KAG2443452.1"/>
    </source>
</evidence>
<evidence type="ECO:0008006" key="3">
    <source>
        <dbReference type="Google" id="ProtNLM"/>
    </source>
</evidence>
<accession>A0A835TDH0</accession>
<organism evidence="1 2">
    <name type="scientific">Chlamydomonas incerta</name>
    <dbReference type="NCBI Taxonomy" id="51695"/>
    <lineage>
        <taxon>Eukaryota</taxon>
        <taxon>Viridiplantae</taxon>
        <taxon>Chlorophyta</taxon>
        <taxon>core chlorophytes</taxon>
        <taxon>Chlorophyceae</taxon>
        <taxon>CS clade</taxon>
        <taxon>Chlamydomonadales</taxon>
        <taxon>Chlamydomonadaceae</taxon>
        <taxon>Chlamydomonas</taxon>
    </lineage>
</organism>
<sequence>MAGDELLERLREKFARVTKATGVASAPNNIEIWDRLISLYSEPHRHYHALSHLDAITSWVEKALARDGPACLEAFDEPVLLWSAWFHDAIYEPQRHDNELRSAELAAEMLSRLPGDILTPDRVRAVVALIMATVRHQLPELDDMQLAATIAARATGAASPAAAAAADAAAVPTPEQAERLQRLRHDAALLLDADLSALGGSPAAYAAYAAGVRAEYAPYYAGTAYAAARCGVLRGFLKRPALYFTRWGLAVHEAAARANLAAELADLEAEVAAAEAEAGA</sequence>
<dbReference type="AlphaFoldDB" id="A0A835TDH0"/>
<reference evidence="1" key="1">
    <citation type="journal article" date="2020" name="bioRxiv">
        <title>Comparative genomics of Chlamydomonas.</title>
        <authorList>
            <person name="Craig R.J."/>
            <person name="Hasan A.R."/>
            <person name="Ness R.W."/>
            <person name="Keightley P.D."/>
        </authorList>
    </citation>
    <scope>NUCLEOTIDE SEQUENCE</scope>
    <source>
        <strain evidence="1">SAG 7.73</strain>
    </source>
</reference>
<dbReference type="SUPFAM" id="SSF109604">
    <property type="entry name" value="HD-domain/PDEase-like"/>
    <property type="match status" value="1"/>
</dbReference>
<dbReference type="Gene3D" id="1.10.3210.10">
    <property type="entry name" value="Hypothetical protein af1432"/>
    <property type="match status" value="1"/>
</dbReference>
<evidence type="ECO:0000313" key="2">
    <source>
        <dbReference type="Proteomes" id="UP000650467"/>
    </source>
</evidence>
<dbReference type="PANTHER" id="PTHR21174">
    <property type="match status" value="1"/>
</dbReference>
<dbReference type="PANTHER" id="PTHR21174:SF0">
    <property type="entry name" value="HD PHOSPHOHYDROLASE FAMILY PROTEIN-RELATED"/>
    <property type="match status" value="1"/>
</dbReference>
<dbReference type="Proteomes" id="UP000650467">
    <property type="component" value="Unassembled WGS sequence"/>
</dbReference>
<name>A0A835TDH0_CHLIN</name>
<comment type="caution">
    <text evidence="1">The sequence shown here is derived from an EMBL/GenBank/DDBJ whole genome shotgun (WGS) entry which is preliminary data.</text>
</comment>
<dbReference type="EMBL" id="JAEHOC010000003">
    <property type="protein sequence ID" value="KAG2443452.1"/>
    <property type="molecule type" value="Genomic_DNA"/>
</dbReference>
<gene>
    <name evidence="1" type="ORF">HXX76_001809</name>
</gene>
<proteinExistence type="predicted"/>
<dbReference type="OrthoDB" id="531692at2759"/>
<protein>
    <recommendedName>
        <fullName evidence="3">Metal-dependent HD superfamily phosphohydrolase</fullName>
    </recommendedName>
</protein>
<dbReference type="PIRSF" id="PIRSF035170">
    <property type="entry name" value="HD_phosphohydro"/>
    <property type="match status" value="1"/>
</dbReference>
<dbReference type="InterPro" id="IPR009218">
    <property type="entry name" value="HD_phosphohydro"/>
</dbReference>